<dbReference type="Proteomes" id="UP000077266">
    <property type="component" value="Unassembled WGS sequence"/>
</dbReference>
<gene>
    <name evidence="2" type="ORF">EXIGLDRAFT_833902</name>
</gene>
<evidence type="ECO:0000256" key="1">
    <source>
        <dbReference type="SAM" id="SignalP"/>
    </source>
</evidence>
<accession>A0A165KCH1</accession>
<feature type="chain" id="PRO_5007860723" description="Acid protease" evidence="1">
    <location>
        <begin position="19"/>
        <end position="391"/>
    </location>
</feature>
<proteinExistence type="predicted"/>
<evidence type="ECO:0008006" key="4">
    <source>
        <dbReference type="Google" id="ProtNLM"/>
    </source>
</evidence>
<organism evidence="2 3">
    <name type="scientific">Exidia glandulosa HHB12029</name>
    <dbReference type="NCBI Taxonomy" id="1314781"/>
    <lineage>
        <taxon>Eukaryota</taxon>
        <taxon>Fungi</taxon>
        <taxon>Dikarya</taxon>
        <taxon>Basidiomycota</taxon>
        <taxon>Agaricomycotina</taxon>
        <taxon>Agaricomycetes</taxon>
        <taxon>Auriculariales</taxon>
        <taxon>Exidiaceae</taxon>
        <taxon>Exidia</taxon>
    </lineage>
</organism>
<dbReference type="AlphaFoldDB" id="A0A165KCH1"/>
<dbReference type="InParanoid" id="A0A165KCH1"/>
<reference evidence="2 3" key="1">
    <citation type="journal article" date="2016" name="Mol. Biol. Evol.">
        <title>Comparative Genomics of Early-Diverging Mushroom-Forming Fungi Provides Insights into the Origins of Lignocellulose Decay Capabilities.</title>
        <authorList>
            <person name="Nagy L.G."/>
            <person name="Riley R."/>
            <person name="Tritt A."/>
            <person name="Adam C."/>
            <person name="Daum C."/>
            <person name="Floudas D."/>
            <person name="Sun H."/>
            <person name="Yadav J.S."/>
            <person name="Pangilinan J."/>
            <person name="Larsson K.H."/>
            <person name="Matsuura K."/>
            <person name="Barry K."/>
            <person name="Labutti K."/>
            <person name="Kuo R."/>
            <person name="Ohm R.A."/>
            <person name="Bhattacharya S.S."/>
            <person name="Shirouzu T."/>
            <person name="Yoshinaga Y."/>
            <person name="Martin F.M."/>
            <person name="Grigoriev I.V."/>
            <person name="Hibbett D.S."/>
        </authorList>
    </citation>
    <scope>NUCLEOTIDE SEQUENCE [LARGE SCALE GENOMIC DNA]</scope>
    <source>
        <strain evidence="2 3">HHB12029</strain>
    </source>
</reference>
<evidence type="ECO:0000313" key="3">
    <source>
        <dbReference type="Proteomes" id="UP000077266"/>
    </source>
</evidence>
<keyword evidence="3" id="KW-1185">Reference proteome</keyword>
<name>A0A165KCH1_EXIGL</name>
<feature type="signal peptide" evidence="1">
    <location>
        <begin position="1"/>
        <end position="18"/>
    </location>
</feature>
<keyword evidence="1" id="KW-0732">Signal</keyword>
<evidence type="ECO:0000313" key="2">
    <source>
        <dbReference type="EMBL" id="KZV96130.1"/>
    </source>
</evidence>
<protein>
    <recommendedName>
        <fullName evidence="4">Acid protease</fullName>
    </recommendedName>
</protein>
<dbReference type="STRING" id="1314781.A0A165KCH1"/>
<sequence length="391" mass="40900">MLALALLPFSLLLARGYAAEITESTNESTTSLTFTQIQKDASAAPDPSVPLSAKCVDACTLSATHHIAFGGPDLKPAADAPSSNITTDIATKSGFDFNKGRWFGTTFSGFKAHLNLDLEYTAALKGSGEFVAIVSGSSAFPFPPLPVNMTVEWVVYGTVQSTMDFHVTTGFDVSLPDGAGLFISFPAEADTGTFQFDGNFPPYTLAGFDQATIKVAPFQTSTANLNATISLSLRPGFIITETATLAGNAHATGTSTFGVYPAIPSLEWAISQRANLTDSCVLPALDSKDAVYANLTKVETKERIDVVETGGKLGDKGVKANVNAADNLPKLAIGVEQPVQCFAFDDGKKTLVDPKDGGKVVDKTGEASTVHASSAVVGAVIASLITYMYAI</sequence>
<dbReference type="EMBL" id="KV425947">
    <property type="protein sequence ID" value="KZV96130.1"/>
    <property type="molecule type" value="Genomic_DNA"/>
</dbReference>